<comment type="similarity">
    <text evidence="2 9">Belongs to the MGMT family.</text>
</comment>
<accession>A0A238D1G4</accession>
<feature type="active site" description="Nucleophile; methyl group acceptor" evidence="9">
    <location>
        <position position="139"/>
    </location>
</feature>
<evidence type="ECO:0000256" key="6">
    <source>
        <dbReference type="ARBA" id="ARBA00022763"/>
    </source>
</evidence>
<comment type="subcellular location">
    <subcellularLocation>
        <location evidence="9">Cytoplasm</location>
    </subcellularLocation>
</comment>
<dbReference type="InterPro" id="IPR036631">
    <property type="entry name" value="MGMT_N_sf"/>
</dbReference>
<evidence type="ECO:0000256" key="7">
    <source>
        <dbReference type="ARBA" id="ARBA00023204"/>
    </source>
</evidence>
<dbReference type="GO" id="GO:0032259">
    <property type="term" value="P:methylation"/>
    <property type="evidence" value="ECO:0007669"/>
    <property type="project" value="UniProtKB-KW"/>
</dbReference>
<comment type="catalytic activity">
    <reaction evidence="8 9">
        <text>a 6-O-methyl-2'-deoxyguanosine in DNA + L-cysteinyl-[protein] = S-methyl-L-cysteinyl-[protein] + a 2'-deoxyguanosine in DNA</text>
        <dbReference type="Rhea" id="RHEA:24000"/>
        <dbReference type="Rhea" id="RHEA-COMP:10131"/>
        <dbReference type="Rhea" id="RHEA-COMP:10132"/>
        <dbReference type="Rhea" id="RHEA-COMP:11367"/>
        <dbReference type="Rhea" id="RHEA-COMP:11368"/>
        <dbReference type="ChEBI" id="CHEBI:29950"/>
        <dbReference type="ChEBI" id="CHEBI:82612"/>
        <dbReference type="ChEBI" id="CHEBI:85445"/>
        <dbReference type="ChEBI" id="CHEBI:85448"/>
        <dbReference type="EC" id="2.1.1.63"/>
    </reaction>
</comment>
<dbReference type="Proteomes" id="UP000214566">
    <property type="component" value="Unassembled WGS sequence"/>
</dbReference>
<dbReference type="FunFam" id="1.10.10.10:FF:000214">
    <property type="entry name" value="Methylated-DNA--protein-cysteine methyltransferase"/>
    <property type="match status" value="1"/>
</dbReference>
<dbReference type="EMBL" id="FLMQ01000045">
    <property type="protein sequence ID" value="SBP87085.1"/>
    <property type="molecule type" value="Genomic_DNA"/>
</dbReference>
<keyword evidence="4 9" id="KW-0489">Methyltransferase</keyword>
<dbReference type="InterPro" id="IPR001497">
    <property type="entry name" value="MethylDNA_cys_MeTrfase_AS"/>
</dbReference>
<dbReference type="Pfam" id="PF02870">
    <property type="entry name" value="Methyltransf_1N"/>
    <property type="match status" value="1"/>
</dbReference>
<dbReference type="InterPro" id="IPR008332">
    <property type="entry name" value="MethylG_MeTrfase_N"/>
</dbReference>
<comment type="catalytic activity">
    <reaction evidence="1 9">
        <text>a 4-O-methyl-thymidine in DNA + L-cysteinyl-[protein] = a thymidine in DNA + S-methyl-L-cysteinyl-[protein]</text>
        <dbReference type="Rhea" id="RHEA:53428"/>
        <dbReference type="Rhea" id="RHEA-COMP:10131"/>
        <dbReference type="Rhea" id="RHEA-COMP:10132"/>
        <dbReference type="Rhea" id="RHEA-COMP:13555"/>
        <dbReference type="Rhea" id="RHEA-COMP:13556"/>
        <dbReference type="ChEBI" id="CHEBI:29950"/>
        <dbReference type="ChEBI" id="CHEBI:82612"/>
        <dbReference type="ChEBI" id="CHEBI:137386"/>
        <dbReference type="ChEBI" id="CHEBI:137387"/>
        <dbReference type="EC" id="2.1.1.63"/>
    </reaction>
</comment>
<feature type="region of interest" description="Disordered" evidence="10">
    <location>
        <begin position="170"/>
        <end position="189"/>
    </location>
</feature>
<dbReference type="Gene3D" id="3.30.160.70">
    <property type="entry name" value="Methylated DNA-protein cysteine methyltransferase domain"/>
    <property type="match status" value="1"/>
</dbReference>
<evidence type="ECO:0000313" key="13">
    <source>
        <dbReference type="EMBL" id="SBP87085.1"/>
    </source>
</evidence>
<evidence type="ECO:0000256" key="8">
    <source>
        <dbReference type="ARBA" id="ARBA00049348"/>
    </source>
</evidence>
<dbReference type="PROSITE" id="PS00374">
    <property type="entry name" value="MGMT"/>
    <property type="match status" value="1"/>
</dbReference>
<dbReference type="GO" id="GO:0006307">
    <property type="term" value="P:DNA alkylation repair"/>
    <property type="evidence" value="ECO:0007669"/>
    <property type="project" value="UniProtKB-UniRule"/>
</dbReference>
<name>A0A238D1G4_THIDL</name>
<dbReference type="PANTHER" id="PTHR10815">
    <property type="entry name" value="METHYLATED-DNA--PROTEIN-CYSTEINE METHYLTRANSFERASE"/>
    <property type="match status" value="1"/>
</dbReference>
<dbReference type="CDD" id="cd06445">
    <property type="entry name" value="ATase"/>
    <property type="match status" value="1"/>
</dbReference>
<evidence type="ECO:0000256" key="1">
    <source>
        <dbReference type="ARBA" id="ARBA00001286"/>
    </source>
</evidence>
<evidence type="ECO:0000256" key="3">
    <source>
        <dbReference type="ARBA" id="ARBA00022490"/>
    </source>
</evidence>
<dbReference type="NCBIfam" id="TIGR00589">
    <property type="entry name" value="ogt"/>
    <property type="match status" value="1"/>
</dbReference>
<proteinExistence type="inferred from homology"/>
<dbReference type="Pfam" id="PF01035">
    <property type="entry name" value="DNA_binding_1"/>
    <property type="match status" value="1"/>
</dbReference>
<dbReference type="EC" id="2.1.1.63" evidence="9"/>
<dbReference type="AlphaFoldDB" id="A0A238D1G4"/>
<evidence type="ECO:0000313" key="14">
    <source>
        <dbReference type="Proteomes" id="UP000214566"/>
    </source>
</evidence>
<evidence type="ECO:0000259" key="12">
    <source>
        <dbReference type="Pfam" id="PF02870"/>
    </source>
</evidence>
<dbReference type="InterPro" id="IPR014048">
    <property type="entry name" value="MethylDNA_cys_MeTrfase_DNA-bd"/>
</dbReference>
<dbReference type="InterPro" id="IPR023546">
    <property type="entry name" value="MGMT"/>
</dbReference>
<keyword evidence="5 9" id="KW-0808">Transferase</keyword>
<feature type="domain" description="Methylated-DNA-[protein]-cysteine S-methyltransferase DNA binding" evidence="11">
    <location>
        <begin position="87"/>
        <end position="167"/>
    </location>
</feature>
<dbReference type="GO" id="GO:0003908">
    <property type="term" value="F:methylated-DNA-[protein]-cysteine S-methyltransferase activity"/>
    <property type="evidence" value="ECO:0007669"/>
    <property type="project" value="UniProtKB-UniRule"/>
</dbReference>
<evidence type="ECO:0000256" key="9">
    <source>
        <dbReference type="HAMAP-Rule" id="MF_00772"/>
    </source>
</evidence>
<comment type="miscellaneous">
    <text evidence="9">This enzyme catalyzes only one turnover and therefore is not strictly catalytic. According to one definition, an enzyme is a biocatalyst that acts repeatedly and over many reaction cycles.</text>
</comment>
<dbReference type="SUPFAM" id="SSF53155">
    <property type="entry name" value="Methylated DNA-protein cysteine methyltransferase domain"/>
    <property type="match status" value="1"/>
</dbReference>
<dbReference type="PANTHER" id="PTHR10815:SF5">
    <property type="entry name" value="METHYLATED-DNA--PROTEIN-CYSTEINE METHYLTRANSFERASE"/>
    <property type="match status" value="1"/>
</dbReference>
<organism evidence="13 14">
    <name type="scientific">Thiomonas delicata</name>
    <name type="common">Thiomonas cuprina</name>
    <dbReference type="NCBI Taxonomy" id="364030"/>
    <lineage>
        <taxon>Bacteria</taxon>
        <taxon>Pseudomonadati</taxon>
        <taxon>Pseudomonadota</taxon>
        <taxon>Betaproteobacteria</taxon>
        <taxon>Burkholderiales</taxon>
        <taxon>Thiomonas</taxon>
    </lineage>
</organism>
<dbReference type="InterPro" id="IPR036217">
    <property type="entry name" value="MethylDNA_cys_MeTrfase_DNAb"/>
</dbReference>
<keyword evidence="6 9" id="KW-0227">DNA damage</keyword>
<gene>
    <name evidence="13" type="primary">ogt</name>
    <name evidence="13" type="ORF">THIARS_50333</name>
</gene>
<keyword evidence="7 9" id="KW-0234">DNA repair</keyword>
<evidence type="ECO:0000256" key="2">
    <source>
        <dbReference type="ARBA" id="ARBA00008711"/>
    </source>
</evidence>
<reference evidence="13 14" key="1">
    <citation type="submission" date="2016-06" db="EMBL/GenBank/DDBJ databases">
        <authorList>
            <person name="Kjaerup R.B."/>
            <person name="Dalgaard T.S."/>
            <person name="Juul-Madsen H.R."/>
        </authorList>
    </citation>
    <scope>NUCLEOTIDE SEQUENCE [LARGE SCALE GENOMIC DNA]</scope>
    <source>
        <strain evidence="13 14">DSM 16361</strain>
    </source>
</reference>
<protein>
    <recommendedName>
        <fullName evidence="9">Methylated-DNA--protein-cysteine methyltransferase</fullName>
        <ecNumber evidence="9">2.1.1.63</ecNumber>
    </recommendedName>
    <alternativeName>
        <fullName evidence="9">6-O-methylguanine-DNA methyltransferase</fullName>
        <shortName evidence="9">MGMT</shortName>
    </alternativeName>
    <alternativeName>
        <fullName evidence="9">O-6-methylguanine-DNA-alkyltransferase</fullName>
    </alternativeName>
</protein>
<comment type="function">
    <text evidence="9">Involved in the cellular defense against the biological effects of O6-methylguanine (O6-MeG) and O4-methylthymine (O4-MeT) in DNA. Repairs the methylated nucleobase in DNA by stoichiometrically transferring the methyl group to a cysteine residue in the enzyme. This is a suicide reaction: the enzyme is irreversibly inactivated.</text>
</comment>
<evidence type="ECO:0000256" key="5">
    <source>
        <dbReference type="ARBA" id="ARBA00022679"/>
    </source>
</evidence>
<dbReference type="HAMAP" id="MF_00772">
    <property type="entry name" value="OGT"/>
    <property type="match status" value="1"/>
</dbReference>
<evidence type="ECO:0000256" key="4">
    <source>
        <dbReference type="ARBA" id="ARBA00022603"/>
    </source>
</evidence>
<dbReference type="Gene3D" id="1.10.10.10">
    <property type="entry name" value="Winged helix-like DNA-binding domain superfamily/Winged helix DNA-binding domain"/>
    <property type="match status" value="1"/>
</dbReference>
<evidence type="ECO:0000259" key="11">
    <source>
        <dbReference type="Pfam" id="PF01035"/>
    </source>
</evidence>
<keyword evidence="14" id="KW-1185">Reference proteome</keyword>
<dbReference type="GO" id="GO:0005737">
    <property type="term" value="C:cytoplasm"/>
    <property type="evidence" value="ECO:0007669"/>
    <property type="project" value="UniProtKB-SubCell"/>
</dbReference>
<dbReference type="SUPFAM" id="SSF46767">
    <property type="entry name" value="Methylated DNA-protein cysteine methyltransferase, C-terminal domain"/>
    <property type="match status" value="1"/>
</dbReference>
<sequence>MAARRKESALMHGYLITSPLGDIALRADGNALTGLFFVGQKFFPALALGRLDHGAPSVVVQARKQLAAYFDGTLQAFDLPLRLSGTAFQLRVWRELSAIPYGAVTSYGAIAARMGLGPEHARAVGGAIGRNPVSIVVPCHRVLAGGGGLAGYAAGLGRKQALLALEHGTRAPELARPAPPQTPYASTPQ</sequence>
<keyword evidence="3 9" id="KW-0963">Cytoplasm</keyword>
<evidence type="ECO:0000256" key="10">
    <source>
        <dbReference type="SAM" id="MobiDB-lite"/>
    </source>
</evidence>
<feature type="domain" description="Methylguanine DNA methyltransferase ribonuclease-like" evidence="12">
    <location>
        <begin position="15"/>
        <end position="83"/>
    </location>
</feature>
<dbReference type="InterPro" id="IPR036388">
    <property type="entry name" value="WH-like_DNA-bd_sf"/>
</dbReference>